<feature type="domain" description="Leucine-binding protein" evidence="4">
    <location>
        <begin position="35"/>
        <end position="388"/>
    </location>
</feature>
<protein>
    <submittedName>
        <fullName evidence="5">ABC transporter, substrate-binding protein (Cluster 4, leucine/isoleucine/valine/benzoate)</fullName>
    </submittedName>
</protein>
<dbReference type="SUPFAM" id="SSF53822">
    <property type="entry name" value="Periplasmic binding protein-like I"/>
    <property type="match status" value="1"/>
</dbReference>
<accession>A0A6J4JSR9</accession>
<evidence type="ECO:0000259" key="4">
    <source>
        <dbReference type="Pfam" id="PF13458"/>
    </source>
</evidence>
<comment type="similarity">
    <text evidence="1">Belongs to the leucine-binding protein family.</text>
</comment>
<reference evidence="5" key="1">
    <citation type="submission" date="2020-02" db="EMBL/GenBank/DDBJ databases">
        <authorList>
            <person name="Meier V. D."/>
        </authorList>
    </citation>
    <scope>NUCLEOTIDE SEQUENCE</scope>
    <source>
        <strain evidence="5">AVDCRST_MAG08</strain>
    </source>
</reference>
<keyword evidence="2 3" id="KW-0732">Signal</keyword>
<name>A0A6J4JSR9_9PROT</name>
<evidence type="ECO:0000256" key="3">
    <source>
        <dbReference type="SAM" id="SignalP"/>
    </source>
</evidence>
<dbReference type="InterPro" id="IPR028082">
    <property type="entry name" value="Peripla_BP_I"/>
</dbReference>
<dbReference type="CDD" id="cd06343">
    <property type="entry name" value="PBP1_ABC_ligand_binding-like"/>
    <property type="match status" value="1"/>
</dbReference>
<evidence type="ECO:0000256" key="2">
    <source>
        <dbReference type="ARBA" id="ARBA00022729"/>
    </source>
</evidence>
<dbReference type="PANTHER" id="PTHR47235">
    <property type="entry name" value="BLR6548 PROTEIN"/>
    <property type="match status" value="1"/>
</dbReference>
<proteinExistence type="inferred from homology"/>
<feature type="chain" id="PRO_5027040701" evidence="3">
    <location>
        <begin position="25"/>
        <end position="404"/>
    </location>
</feature>
<dbReference type="PANTHER" id="PTHR47235:SF1">
    <property type="entry name" value="BLR6548 PROTEIN"/>
    <property type="match status" value="1"/>
</dbReference>
<dbReference type="Gene3D" id="3.40.50.2300">
    <property type="match status" value="2"/>
</dbReference>
<dbReference type="InterPro" id="IPR028081">
    <property type="entry name" value="Leu-bd"/>
</dbReference>
<dbReference type="Pfam" id="PF13458">
    <property type="entry name" value="Peripla_BP_6"/>
    <property type="match status" value="1"/>
</dbReference>
<gene>
    <name evidence="5" type="ORF">AVDCRST_MAG08-4243</name>
</gene>
<dbReference type="AlphaFoldDB" id="A0A6J4JSR9"/>
<evidence type="ECO:0000313" key="5">
    <source>
        <dbReference type="EMBL" id="CAA9286284.1"/>
    </source>
</evidence>
<dbReference type="InterPro" id="IPR006311">
    <property type="entry name" value="TAT_signal"/>
</dbReference>
<organism evidence="5">
    <name type="scientific">uncultured Acetobacteraceae bacterium</name>
    <dbReference type="NCBI Taxonomy" id="169975"/>
    <lineage>
        <taxon>Bacteria</taxon>
        <taxon>Pseudomonadati</taxon>
        <taxon>Pseudomonadota</taxon>
        <taxon>Alphaproteobacteria</taxon>
        <taxon>Acetobacterales</taxon>
        <taxon>Acetobacteraceae</taxon>
        <taxon>environmental samples</taxon>
    </lineage>
</organism>
<dbReference type="PROSITE" id="PS51318">
    <property type="entry name" value="TAT"/>
    <property type="match status" value="1"/>
</dbReference>
<feature type="signal peptide" evidence="3">
    <location>
        <begin position="1"/>
        <end position="24"/>
    </location>
</feature>
<dbReference type="EMBL" id="CADCTG010000334">
    <property type="protein sequence ID" value="CAA9286284.1"/>
    <property type="molecule type" value="Genomic_DNA"/>
</dbReference>
<sequence length="404" mass="45007">MLNRRTLLATASAAALAAPRVSRAQPATPGVTATEIKIGNIMPYSGPASAYGVIGRLEQVYFRVLNEAGGIAGRKINYITYDDGYSPPKTVEQARRLVEQDRVAFLFNTLGTPTNSAIVRYVNQRKVPHLFLSTGADKWGHYQETPWTIGWQPSYRTEAQIYMKHLLEQRPDAKLALLYQNDDFGKDYIVGVRDILGDRFERTVRAVSHEVTDPTVDSQIVSLQASGSDAMLTATTPKFAAQAIRKMHDIGWKPPLHYLTNVSVSVAAVMQPAGPEKGVGIITSAYIKDPTDPGWRDDAGMKEWRGFMQRHMPDADQTDVNYPFAYGVSKTMEHVLRQCGNDLSRENVMKQATNLRNLEIPTLLPGIRVNTSPTNYHPIRQMQLARWTGSTWERFGNVIEGASV</sequence>
<evidence type="ECO:0000256" key="1">
    <source>
        <dbReference type="ARBA" id="ARBA00010062"/>
    </source>
</evidence>